<dbReference type="NCBIfam" id="NF002959">
    <property type="entry name" value="PRK03624.1"/>
    <property type="match status" value="1"/>
</dbReference>
<evidence type="ECO:0000256" key="2">
    <source>
        <dbReference type="ARBA" id="ARBA00023315"/>
    </source>
</evidence>
<keyword evidence="2" id="KW-0012">Acyltransferase</keyword>
<dbReference type="SUPFAM" id="SSF55729">
    <property type="entry name" value="Acyl-CoA N-acyltransferases (Nat)"/>
    <property type="match status" value="1"/>
</dbReference>
<dbReference type="CDD" id="cd04301">
    <property type="entry name" value="NAT_SF"/>
    <property type="match status" value="1"/>
</dbReference>
<keyword evidence="5" id="KW-1185">Reference proteome</keyword>
<dbReference type="GO" id="GO:0016747">
    <property type="term" value="F:acyltransferase activity, transferring groups other than amino-acyl groups"/>
    <property type="evidence" value="ECO:0007669"/>
    <property type="project" value="InterPro"/>
</dbReference>
<dbReference type="EMBL" id="PGFF01000001">
    <property type="protein sequence ID" value="PJJ73442.1"/>
    <property type="molecule type" value="Genomic_DNA"/>
</dbReference>
<feature type="domain" description="N-acetyltransferase" evidence="3">
    <location>
        <begin position="1"/>
        <end position="138"/>
    </location>
</feature>
<dbReference type="Pfam" id="PF00583">
    <property type="entry name" value="Acetyltransf_1"/>
    <property type="match status" value="1"/>
</dbReference>
<dbReference type="PANTHER" id="PTHR43877:SF2">
    <property type="entry name" value="AMINOALKYLPHOSPHONATE N-ACETYLTRANSFERASE-RELATED"/>
    <property type="match status" value="1"/>
</dbReference>
<name>A0A2M9CNI5_9MICO</name>
<dbReference type="Gene3D" id="3.40.630.30">
    <property type="match status" value="1"/>
</dbReference>
<protein>
    <submittedName>
        <fullName evidence="4">Ribosomal protein S18 acetylase RimI-like enzyme</fullName>
    </submittedName>
</protein>
<evidence type="ECO:0000313" key="5">
    <source>
        <dbReference type="Proteomes" id="UP000228758"/>
    </source>
</evidence>
<dbReference type="GO" id="GO:0005840">
    <property type="term" value="C:ribosome"/>
    <property type="evidence" value="ECO:0007669"/>
    <property type="project" value="UniProtKB-KW"/>
</dbReference>
<keyword evidence="1" id="KW-0808">Transferase</keyword>
<sequence length="138" mass="15379">MRIRPFDENDTEAVVALWRDCGLTRPWNDPYRDIRRKLEVQREFFLVGAVDGAVAASAMAGYDGHRGWVNYLAVAPAHRGAGHGRALMAEIERRLEAIGCPKLNLQVRADNEQALEFYRALGYAPDAAVSLGKRLIAD</sequence>
<dbReference type="OrthoDB" id="1821130at2"/>
<dbReference type="PANTHER" id="PTHR43877">
    <property type="entry name" value="AMINOALKYLPHOSPHONATE N-ACETYLTRANSFERASE-RELATED-RELATED"/>
    <property type="match status" value="1"/>
</dbReference>
<dbReference type="InterPro" id="IPR000182">
    <property type="entry name" value="GNAT_dom"/>
</dbReference>
<proteinExistence type="predicted"/>
<dbReference type="Proteomes" id="UP000228758">
    <property type="component" value="Unassembled WGS sequence"/>
</dbReference>
<accession>A0A2M9CNI5</accession>
<dbReference type="RefSeq" id="WP_100365531.1">
    <property type="nucleotide sequence ID" value="NZ_PGFF01000001.1"/>
</dbReference>
<gene>
    <name evidence="4" type="ORF">CLV46_3034</name>
</gene>
<dbReference type="InterPro" id="IPR016181">
    <property type="entry name" value="Acyl_CoA_acyltransferase"/>
</dbReference>
<dbReference type="InterPro" id="IPR050832">
    <property type="entry name" value="Bact_Acetyltransf"/>
</dbReference>
<evidence type="ECO:0000313" key="4">
    <source>
        <dbReference type="EMBL" id="PJJ73442.1"/>
    </source>
</evidence>
<keyword evidence="4" id="KW-0687">Ribonucleoprotein</keyword>
<organism evidence="4 5">
    <name type="scientific">Diaminobutyricimonas aerilata</name>
    <dbReference type="NCBI Taxonomy" id="1162967"/>
    <lineage>
        <taxon>Bacteria</taxon>
        <taxon>Bacillati</taxon>
        <taxon>Actinomycetota</taxon>
        <taxon>Actinomycetes</taxon>
        <taxon>Micrococcales</taxon>
        <taxon>Microbacteriaceae</taxon>
        <taxon>Diaminobutyricimonas</taxon>
    </lineage>
</organism>
<evidence type="ECO:0000256" key="1">
    <source>
        <dbReference type="ARBA" id="ARBA00022679"/>
    </source>
</evidence>
<comment type="caution">
    <text evidence="4">The sequence shown here is derived from an EMBL/GenBank/DDBJ whole genome shotgun (WGS) entry which is preliminary data.</text>
</comment>
<reference evidence="4 5" key="1">
    <citation type="submission" date="2017-11" db="EMBL/GenBank/DDBJ databases">
        <title>Genomic Encyclopedia of Archaeal and Bacterial Type Strains, Phase II (KMG-II): From Individual Species to Whole Genera.</title>
        <authorList>
            <person name="Goeker M."/>
        </authorList>
    </citation>
    <scope>NUCLEOTIDE SEQUENCE [LARGE SCALE GENOMIC DNA]</scope>
    <source>
        <strain evidence="4 5">DSM 27393</strain>
    </source>
</reference>
<keyword evidence="4" id="KW-0689">Ribosomal protein</keyword>
<dbReference type="PROSITE" id="PS51186">
    <property type="entry name" value="GNAT"/>
    <property type="match status" value="1"/>
</dbReference>
<evidence type="ECO:0000259" key="3">
    <source>
        <dbReference type="PROSITE" id="PS51186"/>
    </source>
</evidence>
<dbReference type="AlphaFoldDB" id="A0A2M9CNI5"/>